<dbReference type="Proteomes" id="UP000784294">
    <property type="component" value="Unassembled WGS sequence"/>
</dbReference>
<reference evidence="1" key="1">
    <citation type="submission" date="2018-11" db="EMBL/GenBank/DDBJ databases">
        <authorList>
            <consortium name="Pathogen Informatics"/>
        </authorList>
    </citation>
    <scope>NUCLEOTIDE SEQUENCE</scope>
</reference>
<sequence>VAYIRRCRRHGANVGEGQIVKGPPLICAAGREQLNDVHSEPHQRTHNTSGRLCSESSPCGSKSCLSTSCHLYTHFRVKTSLQAPVVKARGQQLSQSPDRRQRGLEWADECGLKSLCHAIFAMGNLDRHTLHSGWWPFAFPLAWFMLHVDWFTCLPSYWLTEYGSMPTI</sequence>
<proteinExistence type="predicted"/>
<comment type="caution">
    <text evidence="1">The sequence shown here is derived from an EMBL/GenBank/DDBJ whole genome shotgun (WGS) entry which is preliminary data.</text>
</comment>
<dbReference type="EMBL" id="CAAALY010116907">
    <property type="protein sequence ID" value="VEL30926.1"/>
    <property type="molecule type" value="Genomic_DNA"/>
</dbReference>
<dbReference type="AlphaFoldDB" id="A0A448X8S2"/>
<evidence type="ECO:0000313" key="1">
    <source>
        <dbReference type="EMBL" id="VEL30926.1"/>
    </source>
</evidence>
<gene>
    <name evidence="1" type="ORF">PXEA_LOCUS24366</name>
</gene>
<evidence type="ECO:0000313" key="2">
    <source>
        <dbReference type="Proteomes" id="UP000784294"/>
    </source>
</evidence>
<protein>
    <submittedName>
        <fullName evidence="1">Uncharacterized protein</fullName>
    </submittedName>
</protein>
<feature type="non-terminal residue" evidence="1">
    <location>
        <position position="1"/>
    </location>
</feature>
<name>A0A448X8S2_9PLAT</name>
<organism evidence="1 2">
    <name type="scientific">Protopolystoma xenopodis</name>
    <dbReference type="NCBI Taxonomy" id="117903"/>
    <lineage>
        <taxon>Eukaryota</taxon>
        <taxon>Metazoa</taxon>
        <taxon>Spiralia</taxon>
        <taxon>Lophotrochozoa</taxon>
        <taxon>Platyhelminthes</taxon>
        <taxon>Monogenea</taxon>
        <taxon>Polyopisthocotylea</taxon>
        <taxon>Polystomatidea</taxon>
        <taxon>Polystomatidae</taxon>
        <taxon>Protopolystoma</taxon>
    </lineage>
</organism>
<accession>A0A448X8S2</accession>
<keyword evidence="2" id="KW-1185">Reference proteome</keyword>